<organism evidence="1 2">
    <name type="scientific">Paracraurococcus lichenis</name>
    <dbReference type="NCBI Taxonomy" id="3064888"/>
    <lineage>
        <taxon>Bacteria</taxon>
        <taxon>Pseudomonadati</taxon>
        <taxon>Pseudomonadota</taxon>
        <taxon>Alphaproteobacteria</taxon>
        <taxon>Acetobacterales</taxon>
        <taxon>Roseomonadaceae</taxon>
        <taxon>Paracraurococcus</taxon>
    </lineage>
</organism>
<evidence type="ECO:0000313" key="1">
    <source>
        <dbReference type="EMBL" id="MDO9707079.1"/>
    </source>
</evidence>
<dbReference type="SUPFAM" id="SSF56059">
    <property type="entry name" value="Glutathione synthetase ATP-binding domain-like"/>
    <property type="match status" value="1"/>
</dbReference>
<gene>
    <name evidence="1" type="ORF">Q7A36_01910</name>
</gene>
<keyword evidence="2" id="KW-1185">Reference proteome</keyword>
<sequence length="329" mass="36533">MSISNIVIVAGPEDLHALAVQQAVVKMGGACAVVDFREIDKDISLEADLDVSSDRSSQGHASVFLGAFADLEFSAATSVWLRRPMLPIAQYSIRDPRYRSFIRAEWRAALMGLTRLSGCNCVNDPIAEEQATLKPAQLSAAHRVGLRIPKTLVTNSATRCQAFIDLNRRSGRRTIFKPLTPPLDRLGEVRSIETVEAYREELELAPVIFQECIERGMDIRVTYVDGECFSANILSDHEALIDWRSDPNVVYERTTLANAVENGLRRLMCSLGLRVGCIDLRIGRDGTVYFFEVNPSGQFLFMDLELDLPVAAAVARALLRNPASRQSYK</sequence>
<dbReference type="PANTHER" id="PTHR21621:SF0">
    <property type="entry name" value="BETA-CITRYLGLUTAMATE SYNTHASE B-RELATED"/>
    <property type="match status" value="1"/>
</dbReference>
<dbReference type="EMBL" id="JAUTWS010000001">
    <property type="protein sequence ID" value="MDO9707079.1"/>
    <property type="molecule type" value="Genomic_DNA"/>
</dbReference>
<evidence type="ECO:0000313" key="2">
    <source>
        <dbReference type="Proteomes" id="UP001243009"/>
    </source>
</evidence>
<dbReference type="RefSeq" id="WP_305101941.1">
    <property type="nucleotide sequence ID" value="NZ_JAUTWS010000001.1"/>
</dbReference>
<reference evidence="1 2" key="1">
    <citation type="submission" date="2023-08" db="EMBL/GenBank/DDBJ databases">
        <title>The draft genome sequence of Paracraurococcus sp. LOR1-02.</title>
        <authorList>
            <person name="Kingkaew E."/>
            <person name="Tanasupawat S."/>
        </authorList>
    </citation>
    <scope>NUCLEOTIDE SEQUENCE [LARGE SCALE GENOMIC DNA]</scope>
    <source>
        <strain evidence="1 2">LOR1-02</strain>
    </source>
</reference>
<comment type="caution">
    <text evidence="1">The sequence shown here is derived from an EMBL/GenBank/DDBJ whole genome shotgun (WGS) entry which is preliminary data.</text>
</comment>
<dbReference type="Proteomes" id="UP001243009">
    <property type="component" value="Unassembled WGS sequence"/>
</dbReference>
<evidence type="ECO:0008006" key="3">
    <source>
        <dbReference type="Google" id="ProtNLM"/>
    </source>
</evidence>
<proteinExistence type="predicted"/>
<accession>A0ABT9DT46</accession>
<protein>
    <recommendedName>
        <fullName evidence="3">ATP-grasp domain-containing protein</fullName>
    </recommendedName>
</protein>
<dbReference type="PANTHER" id="PTHR21621">
    <property type="entry name" value="RIBOSOMAL PROTEIN S6 MODIFICATION PROTEIN"/>
    <property type="match status" value="1"/>
</dbReference>
<name>A0ABT9DT46_9PROT</name>
<dbReference type="Gene3D" id="3.30.470.20">
    <property type="entry name" value="ATP-grasp fold, B domain"/>
    <property type="match status" value="1"/>
</dbReference>